<dbReference type="Proteomes" id="UP000005459">
    <property type="component" value="Unassembled WGS sequence"/>
</dbReference>
<reference evidence="3 4" key="1">
    <citation type="submission" date="2011-06" db="EMBL/GenBank/DDBJ databases">
        <title>The draft genome of Thiocapsa marina 5811.</title>
        <authorList>
            <consortium name="US DOE Joint Genome Institute (JGI-PGF)"/>
            <person name="Lucas S."/>
            <person name="Han J."/>
            <person name="Cheng J.-F."/>
            <person name="Goodwin L."/>
            <person name="Pitluck S."/>
            <person name="Peters L."/>
            <person name="Land M.L."/>
            <person name="Hauser L."/>
            <person name="Vogl K."/>
            <person name="Liu Z."/>
            <person name="Imhoff J."/>
            <person name="Thiel V."/>
            <person name="Frigaard N.-U."/>
            <person name="Bryant D."/>
            <person name="Woyke T.J."/>
        </authorList>
    </citation>
    <scope>NUCLEOTIDE SEQUENCE [LARGE SCALE GENOMIC DNA]</scope>
    <source>
        <strain evidence="3 4">5811</strain>
    </source>
</reference>
<evidence type="ECO:0000313" key="3">
    <source>
        <dbReference type="EMBL" id="EGV20166.1"/>
    </source>
</evidence>
<evidence type="ECO:0000259" key="2">
    <source>
        <dbReference type="Pfam" id="PF00561"/>
    </source>
</evidence>
<dbReference type="OrthoDB" id="9806902at2"/>
<dbReference type="PANTHER" id="PTHR43194:SF2">
    <property type="entry name" value="PEROXISOMAL MEMBRANE PROTEIN LPX1"/>
    <property type="match status" value="1"/>
</dbReference>
<keyword evidence="4" id="KW-1185">Reference proteome</keyword>
<accession>F9U7E0</accession>
<dbReference type="GO" id="GO:0016787">
    <property type="term" value="F:hydrolase activity"/>
    <property type="evidence" value="ECO:0007669"/>
    <property type="project" value="UniProtKB-KW"/>
</dbReference>
<evidence type="ECO:0000313" key="4">
    <source>
        <dbReference type="Proteomes" id="UP000005459"/>
    </source>
</evidence>
<sequence>MATTHSCCKSPYLQLALPLLCLMISTQTQATEEVGLITTDYFLSHESKEPFYREQNLDPNVVLHVREVVAAGTERTAGKDNKVLLFLHGGTFPGYVAFDLDYENVSMMRHFAKLGWDTFALDLEGYGQSTRPPIMDKPEQYPDSQAPIGLDVTLANVERTVDFIRDLRGVEKVHLLGWSSAAMAEAPLYAIQQPEKVAKLILYASNYLGKGKSEEERRQQDAKREAEKNRYGTPGDLQRWIKLGTKEEYLIPGAFEAYVEAHLASDPKSADLGGRVRAPWGRFIGWPEPHFDAGSIKVPTLVIRGESDTLASRDDNQQLLDDLGSTEKQYVEIEQAGHMIQFEKNNTAFYRSIAEFLEPTK</sequence>
<dbReference type="Gene3D" id="3.40.50.1820">
    <property type="entry name" value="alpha/beta hydrolase"/>
    <property type="match status" value="1"/>
</dbReference>
<dbReference type="EMBL" id="AFWV01000002">
    <property type="protein sequence ID" value="EGV20166.1"/>
    <property type="molecule type" value="Genomic_DNA"/>
</dbReference>
<dbReference type="eggNOG" id="COG2267">
    <property type="taxonomic scope" value="Bacteria"/>
</dbReference>
<organism evidence="3 4">
    <name type="scientific">Thiocapsa marina 5811</name>
    <dbReference type="NCBI Taxonomy" id="768671"/>
    <lineage>
        <taxon>Bacteria</taxon>
        <taxon>Pseudomonadati</taxon>
        <taxon>Pseudomonadota</taxon>
        <taxon>Gammaproteobacteria</taxon>
        <taxon>Chromatiales</taxon>
        <taxon>Chromatiaceae</taxon>
        <taxon>Thiocapsa</taxon>
    </lineage>
</organism>
<name>F9U7E0_9GAMM</name>
<dbReference type="AlphaFoldDB" id="F9U7E0"/>
<dbReference type="RefSeq" id="WP_007191719.1">
    <property type="nucleotide sequence ID" value="NZ_AFWV01000002.1"/>
</dbReference>
<feature type="domain" description="AB hydrolase-1" evidence="2">
    <location>
        <begin position="83"/>
        <end position="344"/>
    </location>
</feature>
<dbReference type="Pfam" id="PF00561">
    <property type="entry name" value="Abhydrolase_1"/>
    <property type="match status" value="1"/>
</dbReference>
<keyword evidence="3" id="KW-0378">Hydrolase</keyword>
<dbReference type="InterPro" id="IPR050228">
    <property type="entry name" value="Carboxylesterase_BioH"/>
</dbReference>
<evidence type="ECO:0000256" key="1">
    <source>
        <dbReference type="SAM" id="SignalP"/>
    </source>
</evidence>
<dbReference type="InterPro" id="IPR000073">
    <property type="entry name" value="AB_hydrolase_1"/>
</dbReference>
<dbReference type="PANTHER" id="PTHR43194">
    <property type="entry name" value="HYDROLASE ALPHA/BETA FOLD FAMILY"/>
    <property type="match status" value="1"/>
</dbReference>
<proteinExistence type="predicted"/>
<feature type="signal peptide" evidence="1">
    <location>
        <begin position="1"/>
        <end position="30"/>
    </location>
</feature>
<feature type="chain" id="PRO_5003388585" evidence="1">
    <location>
        <begin position="31"/>
        <end position="361"/>
    </location>
</feature>
<dbReference type="InterPro" id="IPR029058">
    <property type="entry name" value="AB_hydrolase_fold"/>
</dbReference>
<gene>
    <name evidence="3" type="ORF">ThimaDRAFT_0842</name>
</gene>
<dbReference type="SUPFAM" id="SSF53474">
    <property type="entry name" value="alpha/beta-Hydrolases"/>
    <property type="match status" value="1"/>
</dbReference>
<keyword evidence="1" id="KW-0732">Signal</keyword>
<protein>
    <submittedName>
        <fullName evidence="3">Alpha/beta hydrolase fold protein</fullName>
    </submittedName>
</protein>
<dbReference type="STRING" id="768671.ThimaDRAFT_0842"/>